<dbReference type="EMBL" id="JAEUBG010004367">
    <property type="protein sequence ID" value="KAH3681604.1"/>
    <property type="molecule type" value="Genomic_DNA"/>
</dbReference>
<gene>
    <name evidence="2" type="ORF">WICPIJ_007478</name>
</gene>
<name>A0A9P8TJY8_WICPI</name>
<feature type="region of interest" description="Disordered" evidence="1">
    <location>
        <begin position="238"/>
        <end position="257"/>
    </location>
</feature>
<keyword evidence="3" id="KW-1185">Reference proteome</keyword>
<feature type="region of interest" description="Disordered" evidence="1">
    <location>
        <begin position="151"/>
        <end position="204"/>
    </location>
</feature>
<dbReference type="AlphaFoldDB" id="A0A9P8TJY8"/>
<dbReference type="OrthoDB" id="5431245at2759"/>
<reference evidence="2" key="1">
    <citation type="journal article" date="2021" name="Open Biol.">
        <title>Shared evolutionary footprints suggest mitochondrial oxidative damage underlies multiple complex I losses in fungi.</title>
        <authorList>
            <person name="Schikora-Tamarit M.A."/>
            <person name="Marcet-Houben M."/>
            <person name="Nosek J."/>
            <person name="Gabaldon T."/>
        </authorList>
    </citation>
    <scope>NUCLEOTIDE SEQUENCE</scope>
    <source>
        <strain evidence="2">CBS2887</strain>
    </source>
</reference>
<accession>A0A9P8TJY8</accession>
<feature type="region of interest" description="Disordered" evidence="1">
    <location>
        <begin position="79"/>
        <end position="124"/>
    </location>
</feature>
<feature type="compositionally biased region" description="Acidic residues" evidence="1">
    <location>
        <begin position="163"/>
        <end position="189"/>
    </location>
</feature>
<proteinExistence type="predicted"/>
<evidence type="ECO:0000313" key="2">
    <source>
        <dbReference type="EMBL" id="KAH3681604.1"/>
    </source>
</evidence>
<feature type="compositionally biased region" description="Acidic residues" evidence="1">
    <location>
        <begin position="79"/>
        <end position="95"/>
    </location>
</feature>
<sequence>MFMDDTYLLAARARSKLTNEASKQEHDLRKLVGHANLLDNIMERIETHKDQLANESIYKLSHSNNSVRFTPLSARVSVIEEDSSDEEDEDDDEQEQFQSPEILYDTNEISSDDESDDDEEGNEEWIDYGNSTITVHMKDYNTAKLSKVTTSSSFRELSHVSEDGEDQEEDDLETLEDYQSESEEEEEEVNVPQLHYCSDDDSDELDTELELKEKSSLFWQDVVSRDLLAEKAHIMKSNNRSNNNHVSAFSSQESIVV</sequence>
<organism evidence="2 3">
    <name type="scientific">Wickerhamomyces pijperi</name>
    <name type="common">Yeast</name>
    <name type="synonym">Pichia pijperi</name>
    <dbReference type="NCBI Taxonomy" id="599730"/>
    <lineage>
        <taxon>Eukaryota</taxon>
        <taxon>Fungi</taxon>
        <taxon>Dikarya</taxon>
        <taxon>Ascomycota</taxon>
        <taxon>Saccharomycotina</taxon>
        <taxon>Saccharomycetes</taxon>
        <taxon>Phaffomycetales</taxon>
        <taxon>Wickerhamomycetaceae</taxon>
        <taxon>Wickerhamomyces</taxon>
    </lineage>
</organism>
<comment type="caution">
    <text evidence="2">The sequence shown here is derived from an EMBL/GenBank/DDBJ whole genome shotgun (WGS) entry which is preliminary data.</text>
</comment>
<dbReference type="InterPro" id="IPR037738">
    <property type="entry name" value="Ecm13-like"/>
</dbReference>
<dbReference type="PANTHER" id="PTHR36826">
    <property type="entry name" value="PROTEIN ECM13"/>
    <property type="match status" value="1"/>
</dbReference>
<reference evidence="2" key="2">
    <citation type="submission" date="2021-01" db="EMBL/GenBank/DDBJ databases">
        <authorList>
            <person name="Schikora-Tamarit M.A."/>
        </authorList>
    </citation>
    <scope>NUCLEOTIDE SEQUENCE</scope>
    <source>
        <strain evidence="2">CBS2887</strain>
    </source>
</reference>
<feature type="compositionally biased region" description="Acidic residues" evidence="1">
    <location>
        <begin position="110"/>
        <end position="124"/>
    </location>
</feature>
<evidence type="ECO:0000256" key="1">
    <source>
        <dbReference type="SAM" id="MobiDB-lite"/>
    </source>
</evidence>
<dbReference type="Proteomes" id="UP000774326">
    <property type="component" value="Unassembled WGS sequence"/>
</dbReference>
<dbReference type="PANTHER" id="PTHR36826:SF1">
    <property type="entry name" value="PROTEIN ECM13"/>
    <property type="match status" value="1"/>
</dbReference>
<evidence type="ECO:0000313" key="3">
    <source>
        <dbReference type="Proteomes" id="UP000774326"/>
    </source>
</evidence>
<protein>
    <submittedName>
        <fullName evidence="2">Uncharacterized protein</fullName>
    </submittedName>
</protein>